<keyword evidence="1" id="KW-1185">Reference proteome</keyword>
<sequence length="127" mass="15253">MVYLFWNDGYNDSMEVIEHGKTNVIFYSRKESHLTHESDYYPVWSPDVYQSVDSREDIANYVEMRKVNPLRFARKLFEQFSVIFCGDEDRISEKFELLYDRVCRTNFTPMAIAKISDKKHLYIVKED</sequence>
<dbReference type="Proteomes" id="UP000887565">
    <property type="component" value="Unplaced"/>
</dbReference>
<evidence type="ECO:0000313" key="2">
    <source>
        <dbReference type="WBParaSite" id="nRc.2.0.1.t27117-RA"/>
    </source>
</evidence>
<protein>
    <submittedName>
        <fullName evidence="2">Uncharacterized protein</fullName>
    </submittedName>
</protein>
<name>A0A915JM00_ROMCU</name>
<proteinExistence type="predicted"/>
<dbReference type="WBParaSite" id="nRc.2.0.1.t27117-RA">
    <property type="protein sequence ID" value="nRc.2.0.1.t27117-RA"/>
    <property type="gene ID" value="nRc.2.0.1.g27117"/>
</dbReference>
<accession>A0A915JM00</accession>
<reference evidence="2" key="1">
    <citation type="submission" date="2022-11" db="UniProtKB">
        <authorList>
            <consortium name="WormBaseParasite"/>
        </authorList>
    </citation>
    <scope>IDENTIFICATION</scope>
</reference>
<organism evidence="1 2">
    <name type="scientific">Romanomermis culicivorax</name>
    <name type="common">Nematode worm</name>
    <dbReference type="NCBI Taxonomy" id="13658"/>
    <lineage>
        <taxon>Eukaryota</taxon>
        <taxon>Metazoa</taxon>
        <taxon>Ecdysozoa</taxon>
        <taxon>Nematoda</taxon>
        <taxon>Enoplea</taxon>
        <taxon>Dorylaimia</taxon>
        <taxon>Mermithida</taxon>
        <taxon>Mermithoidea</taxon>
        <taxon>Mermithidae</taxon>
        <taxon>Romanomermis</taxon>
    </lineage>
</organism>
<evidence type="ECO:0000313" key="1">
    <source>
        <dbReference type="Proteomes" id="UP000887565"/>
    </source>
</evidence>
<dbReference type="AlphaFoldDB" id="A0A915JM00"/>